<evidence type="ECO:0000313" key="2">
    <source>
        <dbReference type="EMBL" id="GGA16996.1"/>
    </source>
</evidence>
<dbReference type="InterPro" id="IPR008869">
    <property type="entry name" value="MlaC/ttg2D"/>
</dbReference>
<evidence type="ECO:0000256" key="1">
    <source>
        <dbReference type="SAM" id="SignalP"/>
    </source>
</evidence>
<dbReference type="EMBL" id="BMKA01000002">
    <property type="protein sequence ID" value="GGA16996.1"/>
    <property type="molecule type" value="Genomic_DNA"/>
</dbReference>
<reference evidence="2" key="1">
    <citation type="journal article" date="2014" name="Int. J. Syst. Evol. Microbiol.">
        <title>Complete genome sequence of Corynebacterium casei LMG S-19264T (=DSM 44701T), isolated from a smear-ripened cheese.</title>
        <authorList>
            <consortium name="US DOE Joint Genome Institute (JGI-PGF)"/>
            <person name="Walter F."/>
            <person name="Albersmeier A."/>
            <person name="Kalinowski J."/>
            <person name="Ruckert C."/>
        </authorList>
    </citation>
    <scope>NUCLEOTIDE SEQUENCE</scope>
    <source>
        <strain evidence="2">CGMCC 1.15880</strain>
    </source>
</reference>
<name>A0A916QX87_9RHOB</name>
<accession>A0A916QX87</accession>
<dbReference type="PROSITE" id="PS51318">
    <property type="entry name" value="TAT"/>
    <property type="match status" value="1"/>
</dbReference>
<dbReference type="AlphaFoldDB" id="A0A916QX87"/>
<comment type="caution">
    <text evidence="2">The sequence shown here is derived from an EMBL/GenBank/DDBJ whole genome shotgun (WGS) entry which is preliminary data.</text>
</comment>
<proteinExistence type="predicted"/>
<feature type="chain" id="PRO_5037225997" evidence="1">
    <location>
        <begin position="28"/>
        <end position="199"/>
    </location>
</feature>
<dbReference type="RefSeq" id="WP_188673345.1">
    <property type="nucleotide sequence ID" value="NZ_BMKA01000002.1"/>
</dbReference>
<reference evidence="2" key="2">
    <citation type="submission" date="2020-09" db="EMBL/GenBank/DDBJ databases">
        <authorList>
            <person name="Sun Q."/>
            <person name="Zhou Y."/>
        </authorList>
    </citation>
    <scope>NUCLEOTIDE SEQUENCE</scope>
    <source>
        <strain evidence="2">CGMCC 1.15880</strain>
    </source>
</reference>
<feature type="signal peptide" evidence="1">
    <location>
        <begin position="1"/>
        <end position="27"/>
    </location>
</feature>
<dbReference type="InterPro" id="IPR042245">
    <property type="entry name" value="Tgt2/MlaC_sf"/>
</dbReference>
<evidence type="ECO:0000313" key="3">
    <source>
        <dbReference type="Proteomes" id="UP000628017"/>
    </source>
</evidence>
<organism evidence="2 3">
    <name type="scientific">Neptunicoccus cionae</name>
    <dbReference type="NCBI Taxonomy" id="2035344"/>
    <lineage>
        <taxon>Bacteria</taxon>
        <taxon>Pseudomonadati</taxon>
        <taxon>Pseudomonadota</taxon>
        <taxon>Alphaproteobacteria</taxon>
        <taxon>Rhodobacterales</taxon>
        <taxon>Paracoccaceae</taxon>
        <taxon>Neptunicoccus</taxon>
    </lineage>
</organism>
<dbReference type="PANTHER" id="PTHR36573">
    <property type="entry name" value="INTERMEMBRANE PHOSPHOLIPID TRANSPORT SYSTEM BINDING PROTEIN MLAC"/>
    <property type="match status" value="1"/>
</dbReference>
<dbReference type="Gene3D" id="3.10.450.710">
    <property type="entry name" value="Tgt2/MlaC"/>
    <property type="match status" value="1"/>
</dbReference>
<dbReference type="Proteomes" id="UP000628017">
    <property type="component" value="Unassembled WGS sequence"/>
</dbReference>
<dbReference type="PANTHER" id="PTHR36573:SF1">
    <property type="entry name" value="INTERMEMBRANE PHOSPHOLIPID TRANSPORT SYSTEM BINDING PROTEIN MLAC"/>
    <property type="match status" value="1"/>
</dbReference>
<gene>
    <name evidence="2" type="ORF">GCM10011498_16950</name>
</gene>
<dbReference type="Pfam" id="PF05494">
    <property type="entry name" value="MlaC"/>
    <property type="match status" value="1"/>
</dbReference>
<dbReference type="InterPro" id="IPR006311">
    <property type="entry name" value="TAT_signal"/>
</dbReference>
<protein>
    <submittedName>
        <fullName evidence="2">ABC transporter</fullName>
    </submittedName>
</protein>
<keyword evidence="3" id="KW-1185">Reference proteome</keyword>
<keyword evidence="1" id="KW-0732">Signal</keyword>
<sequence length="199" mass="21950">MRIKSLLSRRSLLGLIVGLFLAGPAAALSQAQAEKLIGALTNDIFRTINSGKSEGAMYRDFEKIFSKYADVPTIASSSLGVARRSASPAQMKAYTSAFQGYVSRKYGQRFREFIGAKIEVKGARKTKRGYLVSSDVTFKGKKPFVVEWQVSDASGRDKMFDIIIEGISMLRLEREEIGSMLDRRGGNIDKLIAHLKTAS</sequence>